<dbReference type="Gene3D" id="3.30.420.150">
    <property type="entry name" value="Exopolyphosphatase. Domain 2"/>
    <property type="match status" value="1"/>
</dbReference>
<name>A0A6J4R103_9ACTN</name>
<dbReference type="PANTHER" id="PTHR30005">
    <property type="entry name" value="EXOPOLYPHOSPHATASE"/>
    <property type="match status" value="1"/>
</dbReference>
<dbReference type="Gene3D" id="1.10.3210.10">
    <property type="entry name" value="Hypothetical protein af1432"/>
    <property type="match status" value="1"/>
</dbReference>
<dbReference type="GO" id="GO:0004309">
    <property type="term" value="F:exopolyphosphatase activity"/>
    <property type="evidence" value="ECO:0007669"/>
    <property type="project" value="UniProtKB-EC"/>
</dbReference>
<proteinExistence type="inferred from homology"/>
<protein>
    <submittedName>
        <fullName evidence="5">Exopolyphosphatase</fullName>
        <ecNumber evidence="5">3.6.1.11</ecNumber>
    </submittedName>
</protein>
<dbReference type="Gene3D" id="3.30.420.40">
    <property type="match status" value="1"/>
</dbReference>
<sequence length="509" mass="56265">MAREGPERRLAVIDLGSNSFRLVVFTYVPEAWWKRTDEVFESVRIGEGLEATGDLQPEPMERALETLELFSHFCRATGIDEIRPVATSAIREAGNREQFLTAARERAGLDIQVLSRQEEARYGYLAAVNSTTLRDGVSLDLGGGSMQLVRVADRRAQHMESWALGAVRMTERFLPEGKAKPKRLKNLRAHVREELRSAPWLSEGGRDRCLVGLGGTVRNLAAAAIAGESLPTNGVQGYSIAKATLDELVERLSGMSAAERGRVPGIKPVRGDLILAGAVVVQTVLECGGFDAIESTEAGLREGVFFERLLARTEPPLLDDVRRAAVTNVASQYHVDFAHARHVARLALDMWDELAASGIHPGDGTERELLWSAAMLHDLGTAVDYDDHHKHSRYLILNARLFGFTPRETALIGQMARYHRKGNPSLGEFAVLAQPGDEALLSRCSAILRLAEQLERSRDQSVRRARVAVVDGRVELRLDADGDVSIARWAAERQRDLFQRAFDHELTVT</sequence>
<dbReference type="InterPro" id="IPR003695">
    <property type="entry name" value="Ppx_GppA_N"/>
</dbReference>
<evidence type="ECO:0000259" key="4">
    <source>
        <dbReference type="Pfam" id="PF21447"/>
    </source>
</evidence>
<dbReference type="CDD" id="cd24052">
    <property type="entry name" value="ASKHA_NBD_HpPPX-GppA-like"/>
    <property type="match status" value="1"/>
</dbReference>
<reference evidence="5" key="1">
    <citation type="submission" date="2020-02" db="EMBL/GenBank/DDBJ databases">
        <authorList>
            <person name="Meier V. D."/>
        </authorList>
    </citation>
    <scope>NUCLEOTIDE SEQUENCE</scope>
    <source>
        <strain evidence="5">AVDCRST_MAG38</strain>
    </source>
</reference>
<dbReference type="PIRSF" id="PIRSF001267">
    <property type="entry name" value="Pyrophosphatase_GppA_Ppx"/>
    <property type="match status" value="1"/>
</dbReference>
<evidence type="ECO:0000256" key="1">
    <source>
        <dbReference type="ARBA" id="ARBA00007125"/>
    </source>
</evidence>
<dbReference type="EMBL" id="CADCVJ010000002">
    <property type="protein sequence ID" value="CAA9460998.1"/>
    <property type="molecule type" value="Genomic_DNA"/>
</dbReference>
<dbReference type="InterPro" id="IPR043129">
    <property type="entry name" value="ATPase_NBD"/>
</dbReference>
<gene>
    <name evidence="5" type="ORF">AVDCRST_MAG38-9</name>
</gene>
<dbReference type="InterPro" id="IPR050273">
    <property type="entry name" value="GppA/Ppx_hydrolase"/>
</dbReference>
<dbReference type="SUPFAM" id="SSF109604">
    <property type="entry name" value="HD-domain/PDEase-like"/>
    <property type="match status" value="1"/>
</dbReference>
<feature type="domain" description="Ppx/GppA phosphatase N-terminal" evidence="3">
    <location>
        <begin position="42"/>
        <end position="310"/>
    </location>
</feature>
<dbReference type="EC" id="3.6.1.11" evidence="5"/>
<dbReference type="AlphaFoldDB" id="A0A6J4R103"/>
<dbReference type="Pfam" id="PF02541">
    <property type="entry name" value="Ppx-GppA"/>
    <property type="match status" value="1"/>
</dbReference>
<feature type="domain" description="Ppx/GppA phosphatase C-terminal" evidence="4">
    <location>
        <begin position="321"/>
        <end position="481"/>
    </location>
</feature>
<dbReference type="InterPro" id="IPR003607">
    <property type="entry name" value="HD/PDEase_dom"/>
</dbReference>
<keyword evidence="2 5" id="KW-0378">Hydrolase</keyword>
<dbReference type="SUPFAM" id="SSF53067">
    <property type="entry name" value="Actin-like ATPase domain"/>
    <property type="match status" value="2"/>
</dbReference>
<dbReference type="Pfam" id="PF21447">
    <property type="entry name" value="Ppx-GppA_III"/>
    <property type="match status" value="1"/>
</dbReference>
<evidence type="ECO:0000259" key="3">
    <source>
        <dbReference type="Pfam" id="PF02541"/>
    </source>
</evidence>
<accession>A0A6J4R103</accession>
<dbReference type="InterPro" id="IPR048950">
    <property type="entry name" value="Ppx_GppA_C"/>
</dbReference>
<evidence type="ECO:0000313" key="5">
    <source>
        <dbReference type="EMBL" id="CAA9460998.1"/>
    </source>
</evidence>
<dbReference type="CDD" id="cd00077">
    <property type="entry name" value="HDc"/>
    <property type="match status" value="1"/>
</dbReference>
<dbReference type="InterPro" id="IPR030673">
    <property type="entry name" value="PyroPPase_GppA_Ppx"/>
</dbReference>
<dbReference type="PANTHER" id="PTHR30005:SF0">
    <property type="entry name" value="RETROGRADE REGULATION PROTEIN 2"/>
    <property type="match status" value="1"/>
</dbReference>
<organism evidence="5">
    <name type="scientific">uncultured Solirubrobacteraceae bacterium</name>
    <dbReference type="NCBI Taxonomy" id="1162706"/>
    <lineage>
        <taxon>Bacteria</taxon>
        <taxon>Bacillati</taxon>
        <taxon>Actinomycetota</taxon>
        <taxon>Thermoleophilia</taxon>
        <taxon>Solirubrobacterales</taxon>
        <taxon>Solirubrobacteraceae</taxon>
        <taxon>environmental samples</taxon>
    </lineage>
</organism>
<comment type="similarity">
    <text evidence="1">Belongs to the GppA/Ppx family.</text>
</comment>
<evidence type="ECO:0000256" key="2">
    <source>
        <dbReference type="ARBA" id="ARBA00022801"/>
    </source>
</evidence>